<evidence type="ECO:0000313" key="1">
    <source>
        <dbReference type="EMBL" id="ACY48250.1"/>
    </source>
</evidence>
<dbReference type="HOGENOM" id="CLU_1833646_0_0_10"/>
<protein>
    <recommendedName>
        <fullName evidence="3">SAV-6107-like HEPN domain-containing protein</fullName>
    </recommendedName>
</protein>
<dbReference type="OrthoDB" id="9935810at2"/>
<dbReference type="Proteomes" id="UP000002221">
    <property type="component" value="Chromosome"/>
</dbReference>
<sequence length="140" mass="15680">MEAVVQDRTTEARKLLAAALEELQQARRALEAQPTDYRSLLDHTLKALKAAFRGFLTWHDVPVPEDATLRLMARPCTDLASSLRLYFDLLLPLEAEAPSLLQKDALSVNERERIRNAYFTARNAIATVLSELPATLHPTA</sequence>
<accession>D0MIE2</accession>
<name>D0MIE2_RHOM4</name>
<dbReference type="EMBL" id="CP001807">
    <property type="protein sequence ID" value="ACY48250.1"/>
    <property type="molecule type" value="Genomic_DNA"/>
</dbReference>
<reference evidence="1 2" key="1">
    <citation type="journal article" date="2009" name="Stand. Genomic Sci.">
        <title>Complete genome sequence of Rhodothermus marinus type strain (R-10).</title>
        <authorList>
            <person name="Nolan M."/>
            <person name="Tindall B.J."/>
            <person name="Pomrenke H."/>
            <person name="Lapidus A."/>
            <person name="Copeland A."/>
            <person name="Glavina Del Rio T."/>
            <person name="Lucas S."/>
            <person name="Chen F."/>
            <person name="Tice H."/>
            <person name="Cheng J.F."/>
            <person name="Saunders E."/>
            <person name="Han C."/>
            <person name="Bruce D."/>
            <person name="Goodwin L."/>
            <person name="Chain P."/>
            <person name="Pitluck S."/>
            <person name="Ovchinikova G."/>
            <person name="Pati A."/>
            <person name="Ivanova N."/>
            <person name="Mavromatis K."/>
            <person name="Chen A."/>
            <person name="Palaniappan K."/>
            <person name="Land M."/>
            <person name="Hauser L."/>
            <person name="Chang Y.J."/>
            <person name="Jeffries C.D."/>
            <person name="Brettin T."/>
            <person name="Goker M."/>
            <person name="Bristow J."/>
            <person name="Eisen J.A."/>
            <person name="Markowitz V."/>
            <person name="Hugenholtz P."/>
            <person name="Kyrpides N.C."/>
            <person name="Klenk H.P."/>
            <person name="Detter J.C."/>
        </authorList>
    </citation>
    <scope>NUCLEOTIDE SEQUENCE [LARGE SCALE GENOMIC DNA]</scope>
    <source>
        <strain evidence="2">ATCC 43812 / DSM 4252 / R-10</strain>
    </source>
</reference>
<organism evidence="1 2">
    <name type="scientific">Rhodothermus marinus (strain ATCC 43812 / DSM 4252 / R-10)</name>
    <name type="common">Rhodothermus obamensis</name>
    <dbReference type="NCBI Taxonomy" id="518766"/>
    <lineage>
        <taxon>Bacteria</taxon>
        <taxon>Pseudomonadati</taxon>
        <taxon>Rhodothermota</taxon>
        <taxon>Rhodothermia</taxon>
        <taxon>Rhodothermales</taxon>
        <taxon>Rhodothermaceae</taxon>
        <taxon>Rhodothermus</taxon>
    </lineage>
</organism>
<keyword evidence="2" id="KW-1185">Reference proteome</keyword>
<evidence type="ECO:0000313" key="2">
    <source>
        <dbReference type="Proteomes" id="UP000002221"/>
    </source>
</evidence>
<gene>
    <name evidence="1" type="ordered locus">Rmar_1361</name>
</gene>
<dbReference type="KEGG" id="rmr:Rmar_1361"/>
<dbReference type="RefSeq" id="WP_012843861.1">
    <property type="nucleotide sequence ID" value="NC_013501.1"/>
</dbReference>
<evidence type="ECO:0008006" key="3">
    <source>
        <dbReference type="Google" id="ProtNLM"/>
    </source>
</evidence>
<proteinExistence type="predicted"/>
<dbReference type="AlphaFoldDB" id="D0MIE2"/>